<feature type="compositionally biased region" description="Polar residues" evidence="1">
    <location>
        <begin position="115"/>
        <end position="124"/>
    </location>
</feature>
<dbReference type="AlphaFoldDB" id="A0A1R3IGD3"/>
<evidence type="ECO:0000313" key="3">
    <source>
        <dbReference type="Proteomes" id="UP000187203"/>
    </source>
</evidence>
<reference evidence="3" key="1">
    <citation type="submission" date="2013-09" db="EMBL/GenBank/DDBJ databases">
        <title>Corchorus olitorius genome sequencing.</title>
        <authorList>
            <person name="Alam M."/>
            <person name="Haque M.S."/>
            <person name="Islam M.S."/>
            <person name="Emdad E.M."/>
            <person name="Islam M.M."/>
            <person name="Ahmed B."/>
            <person name="Halim A."/>
            <person name="Hossen Q.M.M."/>
            <person name="Hossain M.Z."/>
            <person name="Ahmed R."/>
            <person name="Khan M.M."/>
            <person name="Islam R."/>
            <person name="Rashid M.M."/>
            <person name="Khan S.A."/>
            <person name="Rahman M.S."/>
            <person name="Alam M."/>
            <person name="Yahiya A.S."/>
            <person name="Khan M.S."/>
            <person name="Azam M.S."/>
            <person name="Haque T."/>
            <person name="Lashkar M.Z.H."/>
            <person name="Akhand A.I."/>
            <person name="Morshed G."/>
            <person name="Roy S."/>
            <person name="Uddin K.S."/>
            <person name="Rabeya T."/>
            <person name="Hossain A.S."/>
            <person name="Chowdhury A."/>
            <person name="Snigdha A.R."/>
            <person name="Mortoza M.S."/>
            <person name="Matin S.A."/>
            <person name="Hoque S.M.E."/>
            <person name="Islam M.K."/>
            <person name="Roy D.K."/>
            <person name="Haider R."/>
            <person name="Moosa M.M."/>
            <person name="Elias S.M."/>
            <person name="Hasan A.M."/>
            <person name="Jahan S."/>
            <person name="Shafiuddin M."/>
            <person name="Mahmood N."/>
            <person name="Shommy N.S."/>
        </authorList>
    </citation>
    <scope>NUCLEOTIDE SEQUENCE [LARGE SCALE GENOMIC DNA]</scope>
    <source>
        <strain evidence="3">cv. O-4</strain>
    </source>
</reference>
<gene>
    <name evidence="2" type="ORF">COLO4_23478</name>
</gene>
<protein>
    <submittedName>
        <fullName evidence="2">Uncharacterized protein</fullName>
    </submittedName>
</protein>
<feature type="compositionally biased region" description="Basic and acidic residues" evidence="1">
    <location>
        <begin position="214"/>
        <end position="246"/>
    </location>
</feature>
<organism evidence="2 3">
    <name type="scientific">Corchorus olitorius</name>
    <dbReference type="NCBI Taxonomy" id="93759"/>
    <lineage>
        <taxon>Eukaryota</taxon>
        <taxon>Viridiplantae</taxon>
        <taxon>Streptophyta</taxon>
        <taxon>Embryophyta</taxon>
        <taxon>Tracheophyta</taxon>
        <taxon>Spermatophyta</taxon>
        <taxon>Magnoliopsida</taxon>
        <taxon>eudicotyledons</taxon>
        <taxon>Gunneridae</taxon>
        <taxon>Pentapetalae</taxon>
        <taxon>rosids</taxon>
        <taxon>malvids</taxon>
        <taxon>Malvales</taxon>
        <taxon>Malvaceae</taxon>
        <taxon>Grewioideae</taxon>
        <taxon>Apeibeae</taxon>
        <taxon>Corchorus</taxon>
    </lineage>
</organism>
<feature type="compositionally biased region" description="Basic and acidic residues" evidence="1">
    <location>
        <begin position="60"/>
        <end position="70"/>
    </location>
</feature>
<feature type="compositionally biased region" description="Basic and acidic residues" evidence="1">
    <location>
        <begin position="152"/>
        <end position="162"/>
    </location>
</feature>
<sequence>MAEGLSELWDGFHLTEEENIEVAVDQAVIAETIDEGKACLIEVPRSKGVKFDGPVISETRTGRDGDKEKSVNAPPNIGQEKIGMPNLKKAIVLVKQRKDNLQDIQDENSGMLGGSQPNLLQQGEGSRMRQREGSKNRDSNGVSMDAEYNKMGSEEVKSKTNNEVEQSVDMDVGQNNNKGEGFVFTAINGASSGGVRNRDGKKWKREARVATSEDGNRKDTAAKLSGRKREGSKGVMEVRKKSREDGELASDSISEYNSPAMAERKGNEQAKKFKGKFPSNDGGTKNFKKD</sequence>
<name>A0A1R3IGD3_9ROSI</name>
<feature type="region of interest" description="Disordered" evidence="1">
    <location>
        <begin position="105"/>
        <end position="290"/>
    </location>
</feature>
<evidence type="ECO:0000256" key="1">
    <source>
        <dbReference type="SAM" id="MobiDB-lite"/>
    </source>
</evidence>
<proteinExistence type="predicted"/>
<feature type="compositionally biased region" description="Basic and acidic residues" evidence="1">
    <location>
        <begin position="126"/>
        <end position="138"/>
    </location>
</feature>
<feature type="compositionally biased region" description="Basic and acidic residues" evidence="1">
    <location>
        <begin position="262"/>
        <end position="271"/>
    </location>
</feature>
<feature type="region of interest" description="Disordered" evidence="1">
    <location>
        <begin position="52"/>
        <end position="81"/>
    </location>
</feature>
<dbReference type="EMBL" id="AWUE01018250">
    <property type="protein sequence ID" value="OMO81615.1"/>
    <property type="molecule type" value="Genomic_DNA"/>
</dbReference>
<comment type="caution">
    <text evidence="2">The sequence shown here is derived from an EMBL/GenBank/DDBJ whole genome shotgun (WGS) entry which is preliminary data.</text>
</comment>
<dbReference type="Proteomes" id="UP000187203">
    <property type="component" value="Unassembled WGS sequence"/>
</dbReference>
<evidence type="ECO:0000313" key="2">
    <source>
        <dbReference type="EMBL" id="OMO81615.1"/>
    </source>
</evidence>
<accession>A0A1R3IGD3</accession>
<keyword evidence="3" id="KW-1185">Reference proteome</keyword>